<dbReference type="RefSeq" id="WP_123302895.1">
    <property type="nucleotide sequence ID" value="NZ_RKHK01000001.1"/>
</dbReference>
<dbReference type="GO" id="GO:0003954">
    <property type="term" value="F:NADH dehydrogenase activity"/>
    <property type="evidence" value="ECO:0007669"/>
    <property type="project" value="TreeGrafter"/>
</dbReference>
<comment type="similarity">
    <text evidence="2">Belongs to the complex I 75 kDa subunit family.</text>
</comment>
<dbReference type="CDD" id="cd00207">
    <property type="entry name" value="fer2"/>
    <property type="match status" value="1"/>
</dbReference>
<dbReference type="GO" id="GO:0016020">
    <property type="term" value="C:membrane"/>
    <property type="evidence" value="ECO:0007669"/>
    <property type="project" value="InterPro"/>
</dbReference>
<dbReference type="PROSITE" id="PS51669">
    <property type="entry name" value="4FE4S_MOW_BIS_MGD"/>
    <property type="match status" value="1"/>
</dbReference>
<evidence type="ECO:0000256" key="9">
    <source>
        <dbReference type="ARBA" id="ARBA00023027"/>
    </source>
</evidence>
<dbReference type="Pfam" id="PF22151">
    <property type="entry name" value="Fer4_NDSU1"/>
    <property type="match status" value="1"/>
</dbReference>
<dbReference type="SUPFAM" id="SSF50692">
    <property type="entry name" value="ADC-like"/>
    <property type="match status" value="1"/>
</dbReference>
<dbReference type="Gene3D" id="3.40.50.740">
    <property type="match status" value="2"/>
</dbReference>
<dbReference type="GO" id="GO:0051539">
    <property type="term" value="F:4 iron, 4 sulfur cluster binding"/>
    <property type="evidence" value="ECO:0007669"/>
    <property type="project" value="UniProtKB-KW"/>
</dbReference>
<dbReference type="GO" id="GO:0046872">
    <property type="term" value="F:metal ion binding"/>
    <property type="evidence" value="ECO:0007669"/>
    <property type="project" value="UniProtKB-KW"/>
</dbReference>
<dbReference type="PANTHER" id="PTHR43105:SF12">
    <property type="entry name" value="NADH-QUINONE OXIDOREDUCTASE SUBUNIT G"/>
    <property type="match status" value="1"/>
</dbReference>
<dbReference type="EMBL" id="RKHK01000001">
    <property type="protein sequence ID" value="ROR72310.1"/>
    <property type="molecule type" value="Genomic_DNA"/>
</dbReference>
<dbReference type="PROSITE" id="PS51839">
    <property type="entry name" value="4FE4S_HC3"/>
    <property type="match status" value="1"/>
</dbReference>
<evidence type="ECO:0000256" key="1">
    <source>
        <dbReference type="ARBA" id="ARBA00001966"/>
    </source>
</evidence>
<dbReference type="PROSITE" id="PS51085">
    <property type="entry name" value="2FE2S_FER_2"/>
    <property type="match status" value="1"/>
</dbReference>
<keyword evidence="7" id="KW-0408">Iron</keyword>
<dbReference type="FunFam" id="3.10.20.740:FF:000001">
    <property type="entry name" value="NADH-quinone oxidoreductase subunit G"/>
    <property type="match status" value="1"/>
</dbReference>
<dbReference type="GO" id="GO:0042773">
    <property type="term" value="P:ATP synthesis coupled electron transport"/>
    <property type="evidence" value="ECO:0007669"/>
    <property type="project" value="InterPro"/>
</dbReference>
<keyword evidence="5" id="KW-0479">Metal-binding</keyword>
<name>A0A3N2BAL3_9MICO</name>
<dbReference type="GO" id="GO:0043546">
    <property type="term" value="F:molybdopterin cofactor binding"/>
    <property type="evidence" value="ECO:0007669"/>
    <property type="project" value="InterPro"/>
</dbReference>
<evidence type="ECO:0000256" key="8">
    <source>
        <dbReference type="ARBA" id="ARBA00023014"/>
    </source>
</evidence>
<comment type="caution">
    <text evidence="14">The sequence shown here is derived from an EMBL/GenBank/DDBJ whole genome shotgun (WGS) entry which is preliminary data.</text>
</comment>
<evidence type="ECO:0000313" key="14">
    <source>
        <dbReference type="EMBL" id="ROR72310.1"/>
    </source>
</evidence>
<proteinExistence type="inferred from homology"/>
<dbReference type="Pfam" id="PF22117">
    <property type="entry name" value="Fer4_Nqo3"/>
    <property type="match status" value="1"/>
</dbReference>
<gene>
    <name evidence="14" type="ORF">EDD31_0661</name>
</gene>
<dbReference type="Gene3D" id="3.10.20.740">
    <property type="match status" value="1"/>
</dbReference>
<dbReference type="SMART" id="SM00929">
    <property type="entry name" value="NADH-G_4Fe-4S_3"/>
    <property type="match status" value="1"/>
</dbReference>
<protein>
    <submittedName>
        <fullName evidence="14">NADH dehydrogenase subunit G</fullName>
    </submittedName>
</protein>
<keyword evidence="6" id="KW-1278">Translocase</keyword>
<dbReference type="Pfam" id="PF00384">
    <property type="entry name" value="Molybdopterin"/>
    <property type="match status" value="1"/>
</dbReference>
<dbReference type="GO" id="GO:0051537">
    <property type="term" value="F:2 iron, 2 sulfur cluster binding"/>
    <property type="evidence" value="ECO:0007669"/>
    <property type="project" value="UniProtKB-KW"/>
</dbReference>
<dbReference type="InterPro" id="IPR019574">
    <property type="entry name" value="NADH_UbQ_OxRdtase_Gsu_4Fe4S-bd"/>
</dbReference>
<dbReference type="Pfam" id="PF13510">
    <property type="entry name" value="Fer2_4"/>
    <property type="match status" value="1"/>
</dbReference>
<evidence type="ECO:0000256" key="6">
    <source>
        <dbReference type="ARBA" id="ARBA00022967"/>
    </source>
</evidence>
<dbReference type="PANTHER" id="PTHR43105">
    <property type="entry name" value="RESPIRATORY NITRATE REDUCTASE"/>
    <property type="match status" value="1"/>
</dbReference>
<dbReference type="InterPro" id="IPR006963">
    <property type="entry name" value="Mopterin_OxRdtase_4Fe-4S_dom"/>
</dbReference>
<dbReference type="Gene3D" id="2.40.40.20">
    <property type="match status" value="1"/>
</dbReference>
<reference evidence="14 15" key="1">
    <citation type="submission" date="2018-11" db="EMBL/GenBank/DDBJ databases">
        <title>Sequencing the genomes of 1000 actinobacteria strains.</title>
        <authorList>
            <person name="Klenk H.-P."/>
        </authorList>
    </citation>
    <scope>NUCLEOTIDE SEQUENCE [LARGE SCALE GENOMIC DNA]</scope>
    <source>
        <strain evidence="14 15">DSM 11294</strain>
    </source>
</reference>
<dbReference type="PROSITE" id="PS00643">
    <property type="entry name" value="COMPLEX1_75K_3"/>
    <property type="match status" value="1"/>
</dbReference>
<organism evidence="14 15">
    <name type="scientific">Bogoriella caseilytica</name>
    <dbReference type="NCBI Taxonomy" id="56055"/>
    <lineage>
        <taxon>Bacteria</taxon>
        <taxon>Bacillati</taxon>
        <taxon>Actinomycetota</taxon>
        <taxon>Actinomycetes</taxon>
        <taxon>Micrococcales</taxon>
        <taxon>Bogoriellaceae</taxon>
        <taxon>Bogoriella</taxon>
    </lineage>
</organism>
<dbReference type="InterPro" id="IPR054351">
    <property type="entry name" value="NADH_UbQ_OxRdtase_ferredoxin"/>
</dbReference>
<dbReference type="InterPro" id="IPR001041">
    <property type="entry name" value="2Fe-2S_ferredoxin-type"/>
</dbReference>
<evidence type="ECO:0000256" key="4">
    <source>
        <dbReference type="ARBA" id="ARBA00022714"/>
    </source>
</evidence>
<evidence type="ECO:0000259" key="13">
    <source>
        <dbReference type="PROSITE" id="PS51839"/>
    </source>
</evidence>
<accession>A0A3N2BAL3</accession>
<comment type="cofactor">
    <cofactor evidence="1">
        <name>[4Fe-4S] cluster</name>
        <dbReference type="ChEBI" id="CHEBI:49883"/>
    </cofactor>
</comment>
<dbReference type="Proteomes" id="UP000280668">
    <property type="component" value="Unassembled WGS sequence"/>
</dbReference>
<sequence>MTATADKANLPQKQELVSLTIDGIEVEVPKGTLVIRAAEQIGIQIPRFCDHPLLKPAGACRQCLVDVAMPDREGNVRPMPKPQASCTMAVAPGMEVNTQHTSETADKAQHGIMEFLLINHPLDCPVCDKGGECPLQNQAMSNGRAESRFVDIKRTFPKPIKVSTQILLDRDRCILCQRCTRFSSEIAGDPFIALQGRGGGTPGEDIHALHGSQIGAFDSGVLQFTDDDGEQVPAERTGAVVGPTGEAGLQQGLAAGPVGLSETDSSGRPFASYFSGNTIQICPVGALTSASYRFRSRPFDLVSTPAIAEHDASGSAIRVDHRRGVVVRRLAGDDPEVNEEWITDKDRFAFTWQQAPDRLTQPMVRDENGELVPTSWADAFDVAARGLEQARAAGVGLLPGGRLTLEDAYAWSKFARTVLGTNDIDHRARPHTQEESDFLAARVAGSGLGVTYTDLENAGQALLVDFEPEDECGTVFLRLRKGVLAGGVKVATVAPWATRGTAKLRAEHIPAAPGTEPEVLAAISENGPEHLATLAGRLSEPGAVILVGERAAEIPGTLSAAVALADRTGARLAWIPRRAGDRGAIDAGLLPGLLPGGRPVTDAEARVDTGAVWHADSLPAAVGRDLGGIVEAARTGELGALVVGGIDPADLPDPATARAALSAVGFVVQLEVRRSEITEHADVVLPVAPPVEKAGTFVNWEGRTRPFGQVLTSSALSDRQVLNHLASELGTDLGLEDVQSVHAELAELAEPVGQTAIAAPSTEAAPVPEPGAQEAVLATWKLQLDSGRGQDGEPHLAGTAHRPVVRLGRATAAELGVSDDDAVTVTGPAGSITLPLAITSMPEKVVWLPAHSPGSRVREQLGAGAGALVTLAQAEATS</sequence>
<evidence type="ECO:0000256" key="7">
    <source>
        <dbReference type="ARBA" id="ARBA00023004"/>
    </source>
</evidence>
<dbReference type="AlphaFoldDB" id="A0A3N2BAL3"/>
<feature type="domain" description="2Fe-2S ferredoxin-type" evidence="11">
    <location>
        <begin position="15"/>
        <end position="102"/>
    </location>
</feature>
<dbReference type="InterPro" id="IPR050123">
    <property type="entry name" value="Prok_molybdopt-oxidoreductase"/>
</dbReference>
<dbReference type="InterPro" id="IPR000283">
    <property type="entry name" value="NADH_UbQ_OxRdtase_75kDa_su_CS"/>
</dbReference>
<dbReference type="InterPro" id="IPR036010">
    <property type="entry name" value="2Fe-2S_ferredoxin-like_sf"/>
</dbReference>
<dbReference type="NCBIfam" id="NF005895">
    <property type="entry name" value="PRK07860.1"/>
    <property type="match status" value="1"/>
</dbReference>
<dbReference type="Gene3D" id="3.40.228.10">
    <property type="entry name" value="Dimethylsulfoxide Reductase, domain 2"/>
    <property type="match status" value="1"/>
</dbReference>
<keyword evidence="8" id="KW-0411">Iron-sulfur</keyword>
<dbReference type="OrthoDB" id="9810782at2"/>
<dbReference type="InterPro" id="IPR009010">
    <property type="entry name" value="Asp_de-COase-like_dom_sf"/>
</dbReference>
<evidence type="ECO:0000256" key="5">
    <source>
        <dbReference type="ARBA" id="ARBA00022723"/>
    </source>
</evidence>
<keyword evidence="3" id="KW-0004">4Fe-4S</keyword>
<dbReference type="CDD" id="cd02788">
    <property type="entry name" value="MopB_CT_NDH-1_NuoG2-N7"/>
    <property type="match status" value="1"/>
</dbReference>
<dbReference type="Pfam" id="PF10588">
    <property type="entry name" value="NADH-G_4Fe-4S_3"/>
    <property type="match status" value="1"/>
</dbReference>
<dbReference type="GO" id="GO:0008137">
    <property type="term" value="F:NADH dehydrogenase (ubiquinone) activity"/>
    <property type="evidence" value="ECO:0007669"/>
    <property type="project" value="InterPro"/>
</dbReference>
<dbReference type="SUPFAM" id="SSF54292">
    <property type="entry name" value="2Fe-2S ferredoxin-like"/>
    <property type="match status" value="1"/>
</dbReference>
<evidence type="ECO:0000256" key="2">
    <source>
        <dbReference type="ARBA" id="ARBA00005404"/>
    </source>
</evidence>
<dbReference type="Pfam" id="PF01568">
    <property type="entry name" value="Molydop_binding"/>
    <property type="match status" value="1"/>
</dbReference>
<feature type="domain" description="4Fe-4S His(Cys)3-ligated-type" evidence="13">
    <location>
        <begin position="104"/>
        <end position="143"/>
    </location>
</feature>
<dbReference type="PROSITE" id="PS00642">
    <property type="entry name" value="COMPLEX1_75K_2"/>
    <property type="match status" value="1"/>
</dbReference>
<dbReference type="PROSITE" id="PS00641">
    <property type="entry name" value="COMPLEX1_75K_1"/>
    <property type="match status" value="1"/>
</dbReference>
<evidence type="ECO:0000313" key="15">
    <source>
        <dbReference type="Proteomes" id="UP000280668"/>
    </source>
</evidence>
<feature type="domain" description="4Fe-4S Mo/W bis-MGD-type" evidence="12">
    <location>
        <begin position="301"/>
        <end position="357"/>
    </location>
</feature>
<dbReference type="InterPro" id="IPR006657">
    <property type="entry name" value="MoPterin_dinucl-bd_dom"/>
</dbReference>
<dbReference type="InterPro" id="IPR006656">
    <property type="entry name" value="Mopterin_OxRdtase"/>
</dbReference>
<comment type="cofactor">
    <cofactor evidence="10">
        <name>[2Fe-2S] cluster</name>
        <dbReference type="ChEBI" id="CHEBI:190135"/>
    </cofactor>
</comment>
<keyword evidence="4" id="KW-0001">2Fe-2S</keyword>
<evidence type="ECO:0000256" key="10">
    <source>
        <dbReference type="ARBA" id="ARBA00034078"/>
    </source>
</evidence>
<dbReference type="SUPFAM" id="SSF53706">
    <property type="entry name" value="Formate dehydrogenase/DMSO reductase, domains 1-3"/>
    <property type="match status" value="1"/>
</dbReference>
<evidence type="ECO:0000259" key="11">
    <source>
        <dbReference type="PROSITE" id="PS51085"/>
    </source>
</evidence>
<evidence type="ECO:0000256" key="3">
    <source>
        <dbReference type="ARBA" id="ARBA00022485"/>
    </source>
</evidence>
<keyword evidence="15" id="KW-1185">Reference proteome</keyword>
<evidence type="ECO:0000259" key="12">
    <source>
        <dbReference type="PROSITE" id="PS51669"/>
    </source>
</evidence>
<keyword evidence="9" id="KW-0520">NAD</keyword>